<name>H6C125_EXODN</name>
<organism evidence="2 3">
    <name type="scientific">Exophiala dermatitidis (strain ATCC 34100 / CBS 525.76 / NIH/UT8656)</name>
    <name type="common">Black yeast</name>
    <name type="synonym">Wangiella dermatitidis</name>
    <dbReference type="NCBI Taxonomy" id="858893"/>
    <lineage>
        <taxon>Eukaryota</taxon>
        <taxon>Fungi</taxon>
        <taxon>Dikarya</taxon>
        <taxon>Ascomycota</taxon>
        <taxon>Pezizomycotina</taxon>
        <taxon>Eurotiomycetes</taxon>
        <taxon>Chaetothyriomycetidae</taxon>
        <taxon>Chaetothyriales</taxon>
        <taxon>Herpotrichiellaceae</taxon>
        <taxon>Exophiala</taxon>
    </lineage>
</organism>
<dbReference type="EMBL" id="JH226133">
    <property type="protein sequence ID" value="EHY56496.1"/>
    <property type="molecule type" value="Genomic_DNA"/>
</dbReference>
<feature type="region of interest" description="Disordered" evidence="1">
    <location>
        <begin position="1"/>
        <end position="29"/>
    </location>
</feature>
<sequence length="133" mass="14847">MHCTTRRVHHVVPPRKQNKKNPPPAEPNVTDTAFRFCRHVAAHQSFAGRTVQVRLNVGTNDMTVEQTHLQLGERADEGGGGSHVSPRSNSGCRLVRLRDPDSARGKEQRTSEVRLSIGRGCVGRKVQTRTEKY</sequence>
<reference evidence="2" key="1">
    <citation type="submission" date="2011-07" db="EMBL/GenBank/DDBJ databases">
        <title>The Genome Sequence of Exophiala (Wangiella) dermatitidis NIH/UT8656.</title>
        <authorList>
            <consortium name="The Broad Institute Genome Sequencing Platform"/>
            <person name="Cuomo C."/>
            <person name="Wang Z."/>
            <person name="Hunicke-Smith S."/>
            <person name="Szanislo P.J."/>
            <person name="Earl A."/>
            <person name="Young S.K."/>
            <person name="Zeng Q."/>
            <person name="Gargeya S."/>
            <person name="Fitzgerald M."/>
            <person name="Haas B."/>
            <person name="Abouelleil A."/>
            <person name="Alvarado L."/>
            <person name="Arachchi H.M."/>
            <person name="Berlin A."/>
            <person name="Brown A."/>
            <person name="Chapman S.B."/>
            <person name="Chen Z."/>
            <person name="Dunbar C."/>
            <person name="Freedman E."/>
            <person name="Gearin G."/>
            <person name="Gellesch M."/>
            <person name="Goldberg J."/>
            <person name="Griggs A."/>
            <person name="Gujja S."/>
            <person name="Heiman D."/>
            <person name="Howarth C."/>
            <person name="Larson L."/>
            <person name="Lui A."/>
            <person name="MacDonald P.J.P."/>
            <person name="Montmayeur A."/>
            <person name="Murphy C."/>
            <person name="Neiman D."/>
            <person name="Pearson M."/>
            <person name="Priest M."/>
            <person name="Roberts A."/>
            <person name="Saif S."/>
            <person name="Shea T."/>
            <person name="Shenoy N."/>
            <person name="Sisk P."/>
            <person name="Stolte C."/>
            <person name="Sykes S."/>
            <person name="Wortman J."/>
            <person name="Nusbaum C."/>
            <person name="Birren B."/>
        </authorList>
    </citation>
    <scope>NUCLEOTIDE SEQUENCE</scope>
    <source>
        <strain evidence="2">NIH/UT8656</strain>
    </source>
</reference>
<dbReference type="GeneID" id="20309216"/>
<evidence type="ECO:0000313" key="2">
    <source>
        <dbReference type="EMBL" id="EHY56496.1"/>
    </source>
</evidence>
<keyword evidence="3" id="KW-1185">Reference proteome</keyword>
<dbReference type="RefSeq" id="XP_009156957.1">
    <property type="nucleotide sequence ID" value="XM_009158709.1"/>
</dbReference>
<proteinExistence type="predicted"/>
<evidence type="ECO:0000256" key="1">
    <source>
        <dbReference type="SAM" id="MobiDB-lite"/>
    </source>
</evidence>
<feature type="region of interest" description="Disordered" evidence="1">
    <location>
        <begin position="72"/>
        <end position="111"/>
    </location>
</feature>
<gene>
    <name evidence="2" type="ORF">HMPREF1120_04577</name>
</gene>
<dbReference type="HOGENOM" id="CLU_1906748_0_0_1"/>
<dbReference type="Proteomes" id="UP000007304">
    <property type="component" value="Unassembled WGS sequence"/>
</dbReference>
<feature type="compositionally biased region" description="Basic and acidic residues" evidence="1">
    <location>
        <begin position="96"/>
        <end position="111"/>
    </location>
</feature>
<dbReference type="VEuPathDB" id="FungiDB:HMPREF1120_04577"/>
<evidence type="ECO:0000313" key="3">
    <source>
        <dbReference type="Proteomes" id="UP000007304"/>
    </source>
</evidence>
<accession>H6C125</accession>
<dbReference type="InParanoid" id="H6C125"/>
<feature type="compositionally biased region" description="Basic residues" evidence="1">
    <location>
        <begin position="1"/>
        <end position="19"/>
    </location>
</feature>
<protein>
    <submittedName>
        <fullName evidence="2">Uncharacterized protein</fullName>
    </submittedName>
</protein>
<dbReference type="AlphaFoldDB" id="H6C125"/>